<dbReference type="PANTHER" id="PTHR46226">
    <property type="entry name" value="CRAL-TRIO DOMAIN-CONTAINING PROTEIN"/>
    <property type="match status" value="1"/>
</dbReference>
<accession>A0AAP0D825</accession>
<name>A0AAP0D825_9ASTR</name>
<dbReference type="InterPro" id="IPR036865">
    <property type="entry name" value="CRAL-TRIO_dom_sf"/>
</dbReference>
<proteinExistence type="predicted"/>
<dbReference type="EMBL" id="JBCNJP010000012">
    <property type="protein sequence ID" value="KAK9070330.1"/>
    <property type="molecule type" value="Genomic_DNA"/>
</dbReference>
<dbReference type="AlphaFoldDB" id="A0AAP0D825"/>
<dbReference type="InterPro" id="IPR011074">
    <property type="entry name" value="CRAL/TRIO_N_dom"/>
</dbReference>
<evidence type="ECO:0000313" key="4">
    <source>
        <dbReference type="EMBL" id="KAK9070330.1"/>
    </source>
</evidence>
<dbReference type="Gene3D" id="2.40.50.140">
    <property type="entry name" value="Nucleic acid-binding proteins"/>
    <property type="match status" value="2"/>
</dbReference>
<evidence type="ECO:0000313" key="5">
    <source>
        <dbReference type="Proteomes" id="UP001408789"/>
    </source>
</evidence>
<feature type="signal peptide" evidence="2">
    <location>
        <begin position="1"/>
        <end position="19"/>
    </location>
</feature>
<dbReference type="SUPFAM" id="SSF50249">
    <property type="entry name" value="Nucleic acid-binding proteins"/>
    <property type="match status" value="2"/>
</dbReference>
<feature type="chain" id="PRO_5042830648" description="CRAL/TRIO N-terminal domain-containing protein" evidence="2">
    <location>
        <begin position="20"/>
        <end position="680"/>
    </location>
</feature>
<protein>
    <recommendedName>
        <fullName evidence="3">CRAL/TRIO N-terminal domain-containing protein</fullName>
    </recommendedName>
</protein>
<dbReference type="InterPro" id="IPR012340">
    <property type="entry name" value="NA-bd_OB-fold"/>
</dbReference>
<feature type="region of interest" description="Disordered" evidence="1">
    <location>
        <begin position="55"/>
        <end position="75"/>
    </location>
</feature>
<dbReference type="InterPro" id="IPR036273">
    <property type="entry name" value="CRAL/TRIO_N_dom_sf"/>
</dbReference>
<feature type="region of interest" description="Disordered" evidence="1">
    <location>
        <begin position="644"/>
        <end position="680"/>
    </location>
</feature>
<organism evidence="4 5">
    <name type="scientific">Deinandra increscens subsp. villosa</name>
    <dbReference type="NCBI Taxonomy" id="3103831"/>
    <lineage>
        <taxon>Eukaryota</taxon>
        <taxon>Viridiplantae</taxon>
        <taxon>Streptophyta</taxon>
        <taxon>Embryophyta</taxon>
        <taxon>Tracheophyta</taxon>
        <taxon>Spermatophyta</taxon>
        <taxon>Magnoliopsida</taxon>
        <taxon>eudicotyledons</taxon>
        <taxon>Gunneridae</taxon>
        <taxon>Pentapetalae</taxon>
        <taxon>asterids</taxon>
        <taxon>campanulids</taxon>
        <taxon>Asterales</taxon>
        <taxon>Asteraceae</taxon>
        <taxon>Asteroideae</taxon>
        <taxon>Heliantheae alliance</taxon>
        <taxon>Madieae</taxon>
        <taxon>Madiinae</taxon>
        <taxon>Deinandra</taxon>
    </lineage>
</organism>
<feature type="domain" description="CRAL/TRIO N-terminal" evidence="3">
    <location>
        <begin position="127"/>
        <end position="152"/>
    </location>
</feature>
<dbReference type="Pfam" id="PF03765">
    <property type="entry name" value="CRAL_TRIO_N"/>
    <property type="match status" value="1"/>
</dbReference>
<comment type="caution">
    <text evidence="4">The sequence shown here is derived from an EMBL/GenBank/DDBJ whole genome shotgun (WGS) entry which is preliminary data.</text>
</comment>
<reference evidence="4 5" key="1">
    <citation type="submission" date="2024-04" db="EMBL/GenBank/DDBJ databases">
        <title>The reference genome of an endangered Asteraceae, Deinandra increscens subsp. villosa, native to the Central Coast of California.</title>
        <authorList>
            <person name="Guilliams M."/>
            <person name="Hasenstab-Lehman K."/>
            <person name="Meyer R."/>
            <person name="Mcevoy S."/>
        </authorList>
    </citation>
    <scope>NUCLEOTIDE SEQUENCE [LARGE SCALE GENOMIC DNA]</scope>
    <source>
        <tissue evidence="4">Leaf</tissue>
    </source>
</reference>
<keyword evidence="5" id="KW-1185">Reference proteome</keyword>
<dbReference type="SMART" id="SM01100">
    <property type="entry name" value="CRAL_TRIO_N"/>
    <property type="match status" value="1"/>
</dbReference>
<evidence type="ECO:0000259" key="3">
    <source>
        <dbReference type="SMART" id="SM01100"/>
    </source>
</evidence>
<gene>
    <name evidence="4" type="ORF">SSX86_010731</name>
</gene>
<evidence type="ECO:0000256" key="2">
    <source>
        <dbReference type="SAM" id="SignalP"/>
    </source>
</evidence>
<evidence type="ECO:0000256" key="1">
    <source>
        <dbReference type="SAM" id="MobiDB-lite"/>
    </source>
</evidence>
<dbReference type="Gene3D" id="3.40.525.10">
    <property type="entry name" value="CRAL-TRIO lipid binding domain"/>
    <property type="match status" value="1"/>
</dbReference>
<dbReference type="PANTHER" id="PTHR46226:SF14">
    <property type="entry name" value="CRAL-TRIO LIPID BINDING DOMAIN, CRAL_TRIO DOMAIN, CRAL_TRIO DOMAIN SUPERFAMILY"/>
    <property type="match status" value="1"/>
</dbReference>
<dbReference type="Proteomes" id="UP001408789">
    <property type="component" value="Unassembled WGS sequence"/>
</dbReference>
<sequence>MSPLIVLSIYALFLYPLAASSPAPAPRPIILRLPHAGSNRHTMFLPLFPSHLNSSRMSGDAKSRRHLQKSDTPLPNARMDLHDDLLLNGFCLMAVVTQSAINQLMSLMDQVDEPLKRTFQNVHQGYKVETLERFLKARDGNVARAHKMLLDCLHWRLENGIDDILSKPIVPINFYRGVRESQLIGVSGYTREGLPVFAIGVGLSSFDKASVQYYVQSHIQINEYRDRVILVRERFAGLSFCIHPWHSDLVVVDASYFLILLILWSFEGNAIEAKVDKSNKKVDAIMKVNECYLIDKHFCTEPRASGRVVFHRAALLLANRTIVKPVGSKDIPTIYFNFARRDMLDERTKDKYPNLTDYYGRVLKSTGLQQNNDYRTVKVTLLDHTGHEIVLTLWQSVAISFTKEDITGQILAVSAVKVTKYLGRLQLDSTDITVTYINPPVSNLQEIINSFNEIQKKPIIAERIKLTDADAETGFTLADLNQKPYTEYKSKLYSCQATIKEIHGNRKWFLKKCTVEGCERTLHEEYPDDDDISNKTPILRCSEGHTVTEPAYHYCVHAVLMDNTATMAVIIFNKTMSAALGVSCKDMVLVHGYDDDKRVPPCMLQLIGASLKYIIRLRLNSATVIEQIETNTIEYQVKDAVPMLPAPEPKTRASKSTRRQITDSPGGGNVQAKKLKMKNE</sequence>
<keyword evidence="2" id="KW-0732">Signal</keyword>
<dbReference type="SUPFAM" id="SSF46938">
    <property type="entry name" value="CRAL/TRIO N-terminal domain"/>
    <property type="match status" value="1"/>
</dbReference>